<evidence type="ECO:0000313" key="1">
    <source>
        <dbReference type="EMBL" id="LAA24364.1"/>
    </source>
</evidence>
<dbReference type="EMBL" id="IACI01046075">
    <property type="protein sequence ID" value="LAA24361.1"/>
    <property type="molecule type" value="Transcribed_RNA"/>
</dbReference>
<reference evidence="1" key="2">
    <citation type="submission" date="2017-12" db="EMBL/GenBank/DDBJ databases">
        <title>Coralsnake Venomics: Analyses of Venom Gland Transcriptomes and Proteomes of Six Brazilian Taxa.</title>
        <authorList>
            <person name="Aird S.D."/>
            <person name="Jorge da Silva N."/>
            <person name="Qiu L."/>
            <person name="Villar-Briones A."/>
            <person name="Aparecida-Saddi V."/>
            <person name="Campos-Telles M.P."/>
            <person name="Grau M."/>
            <person name="Mikheyev A.S."/>
        </authorList>
    </citation>
    <scope>NUCLEOTIDE SEQUENCE</scope>
    <source>
        <tissue evidence="1">Venom_gland</tissue>
    </source>
</reference>
<reference evidence="1" key="1">
    <citation type="submission" date="2017-07" db="EMBL/GenBank/DDBJ databases">
        <authorList>
            <person name="Mikheyev A."/>
            <person name="Grau M."/>
        </authorList>
    </citation>
    <scope>NUCLEOTIDE SEQUENCE</scope>
    <source>
        <tissue evidence="1">Venom_gland</tissue>
    </source>
</reference>
<organism evidence="1">
    <name type="scientific">Micrurus carvalhoi</name>
    <dbReference type="NCBI Taxonomy" id="3147026"/>
    <lineage>
        <taxon>Eukaryota</taxon>
        <taxon>Metazoa</taxon>
        <taxon>Chordata</taxon>
        <taxon>Craniata</taxon>
        <taxon>Vertebrata</taxon>
        <taxon>Euteleostomi</taxon>
        <taxon>Lepidosauria</taxon>
        <taxon>Squamata</taxon>
        <taxon>Bifurcata</taxon>
        <taxon>Unidentata</taxon>
        <taxon>Episquamata</taxon>
        <taxon>Toxicofera</taxon>
        <taxon>Serpentes</taxon>
        <taxon>Colubroidea</taxon>
        <taxon>Elapidae</taxon>
        <taxon>Elapinae</taxon>
        <taxon>Micrurus</taxon>
    </lineage>
</organism>
<accession>A0A2H6N4F9</accession>
<name>A0A2H6N4F9_9SAUR</name>
<dbReference type="AlphaFoldDB" id="A0A2H6N4F9"/>
<protein>
    <submittedName>
        <fullName evidence="1">Uncharacterized protein</fullName>
    </submittedName>
</protein>
<dbReference type="EMBL" id="IACI01046076">
    <property type="protein sequence ID" value="LAA24364.1"/>
    <property type="molecule type" value="Transcribed_RNA"/>
</dbReference>
<proteinExistence type="predicted"/>
<sequence>MLAIAFTFLKKMLLENNMAFFKTVVRTPKHELNAIYMNTHVLTYMTSILKKNHHTFLISLLRGRQASIIIQKGKDVVAVRPSALNEKELWKRGRVLQSLTSEALTVPAP</sequence>